<name>M4VDY1_9BACT</name>
<dbReference type="eggNOG" id="COG1764">
    <property type="taxonomic scope" value="Bacteria"/>
</dbReference>
<dbReference type="EMBL" id="CP003537">
    <property type="protein sequence ID" value="AGH96700.1"/>
    <property type="molecule type" value="Genomic_DNA"/>
</dbReference>
<reference evidence="2 3" key="1">
    <citation type="journal article" date="2013" name="ISME J.">
        <title>By their genes ye shall know them: genomic signatures of predatory bacteria.</title>
        <authorList>
            <person name="Pasternak Z."/>
            <person name="Pietrokovski S."/>
            <person name="Rotem O."/>
            <person name="Gophna U."/>
            <person name="Lurie-Weinberger M.N."/>
            <person name="Jurkevitch E."/>
        </authorList>
    </citation>
    <scope>NUCLEOTIDE SEQUENCE [LARGE SCALE GENOMIC DNA]</scope>
    <source>
        <strain evidence="2 3">JSS</strain>
    </source>
</reference>
<dbReference type="InterPro" id="IPR052707">
    <property type="entry name" value="OsmC_Ohr_Peroxiredoxin"/>
</dbReference>
<evidence type="ECO:0008006" key="4">
    <source>
        <dbReference type="Google" id="ProtNLM"/>
    </source>
</evidence>
<keyword evidence="3" id="KW-1185">Reference proteome</keyword>
<feature type="compositionally biased region" description="Polar residues" evidence="1">
    <location>
        <begin position="1"/>
        <end position="13"/>
    </location>
</feature>
<protein>
    <recommendedName>
        <fullName evidence="4">Osmotically inducible protein OsmC</fullName>
    </recommendedName>
</protein>
<evidence type="ECO:0000256" key="1">
    <source>
        <dbReference type="SAM" id="MobiDB-lite"/>
    </source>
</evidence>
<dbReference type="HOGENOM" id="CLU_106355_1_0_7"/>
<dbReference type="RefSeq" id="WP_015471190.1">
    <property type="nucleotide sequence ID" value="NC_020813.1"/>
</dbReference>
<dbReference type="Proteomes" id="UP000012040">
    <property type="component" value="Chromosome"/>
</dbReference>
<dbReference type="GO" id="GO:0006979">
    <property type="term" value="P:response to oxidative stress"/>
    <property type="evidence" value="ECO:0007669"/>
    <property type="project" value="InterPro"/>
</dbReference>
<dbReference type="KEGG" id="bex:A11Q_2484"/>
<organism evidence="2 3">
    <name type="scientific">Pseudobdellovibrio exovorus JSS</name>
    <dbReference type="NCBI Taxonomy" id="1184267"/>
    <lineage>
        <taxon>Bacteria</taxon>
        <taxon>Pseudomonadati</taxon>
        <taxon>Bdellovibrionota</taxon>
        <taxon>Bdellovibrionia</taxon>
        <taxon>Bdellovibrionales</taxon>
        <taxon>Pseudobdellovibrionaceae</taxon>
        <taxon>Pseudobdellovibrio</taxon>
    </lineage>
</organism>
<accession>M4VDY1</accession>
<dbReference type="InterPro" id="IPR036102">
    <property type="entry name" value="OsmC/Ohrsf"/>
</dbReference>
<dbReference type="PANTHER" id="PTHR42830:SF1">
    <property type="entry name" value="OSMOTICALLY INDUCIBLE FAMILY PROTEIN"/>
    <property type="match status" value="1"/>
</dbReference>
<dbReference type="GO" id="GO:0004601">
    <property type="term" value="F:peroxidase activity"/>
    <property type="evidence" value="ECO:0007669"/>
    <property type="project" value="InterPro"/>
</dbReference>
<dbReference type="Pfam" id="PF02566">
    <property type="entry name" value="OsmC"/>
    <property type="match status" value="1"/>
</dbReference>
<dbReference type="InterPro" id="IPR003718">
    <property type="entry name" value="OsmC/Ohr_fam"/>
</dbReference>
<evidence type="ECO:0000313" key="3">
    <source>
        <dbReference type="Proteomes" id="UP000012040"/>
    </source>
</evidence>
<feature type="region of interest" description="Disordered" evidence="1">
    <location>
        <begin position="1"/>
        <end position="25"/>
    </location>
</feature>
<evidence type="ECO:0000313" key="2">
    <source>
        <dbReference type="EMBL" id="AGH96700.1"/>
    </source>
</evidence>
<dbReference type="SUPFAM" id="SSF82784">
    <property type="entry name" value="OsmC-like"/>
    <property type="match status" value="1"/>
</dbReference>
<dbReference type="InterPro" id="IPR015946">
    <property type="entry name" value="KH_dom-like_a/b"/>
</dbReference>
<dbReference type="STRING" id="1184267.A11Q_2484"/>
<dbReference type="InterPro" id="IPR019904">
    <property type="entry name" value="Peroxiredoxin_OsmC"/>
</dbReference>
<dbReference type="Gene3D" id="3.30.300.20">
    <property type="match status" value="1"/>
</dbReference>
<gene>
    <name evidence="2" type="ORF">A11Q_2484</name>
</gene>
<sequence length="157" mass="16780">MNTMKSRSASVSWKGSLKDGGGKVSTESGALRNLSYAFNTRFDNETGTNPEELISAALASCFTMAVSAELQKQHLVADALEVEATTYLDRSSTGAWFIPEIFLEVSGIVPGCNKAQFDKATMNAKMNCPVSQLLNADVTMEAHLMSPPLQSLDAGPV</sequence>
<dbReference type="PATRIC" id="fig|1184267.3.peg.2511"/>
<proteinExistence type="predicted"/>
<dbReference type="NCBIfam" id="TIGR03562">
    <property type="entry name" value="osmo_induc_OsmC"/>
    <property type="match status" value="1"/>
</dbReference>
<dbReference type="PANTHER" id="PTHR42830">
    <property type="entry name" value="OSMOTICALLY INDUCIBLE FAMILY PROTEIN"/>
    <property type="match status" value="1"/>
</dbReference>
<dbReference type="AlphaFoldDB" id="M4VDY1"/>